<proteinExistence type="predicted"/>
<dbReference type="VEuPathDB" id="FungiDB:PPTG_23184"/>
<evidence type="ECO:0000313" key="1">
    <source>
        <dbReference type="EMBL" id="ETL37502.1"/>
    </source>
</evidence>
<dbReference type="EMBL" id="KI673573">
    <property type="protein sequence ID" value="ETL37502.1"/>
    <property type="molecule type" value="Genomic_DNA"/>
</dbReference>
<gene>
    <name evidence="1" type="ORF">L916_10819</name>
</gene>
<reference evidence="1" key="1">
    <citation type="submission" date="2013-11" db="EMBL/GenBank/DDBJ databases">
        <title>The Genome Sequence of Phytophthora parasitica CJ05E6.</title>
        <authorList>
            <consortium name="The Broad Institute Genomics Platform"/>
            <person name="Russ C."/>
            <person name="Tyler B."/>
            <person name="Panabieres F."/>
            <person name="Shan W."/>
            <person name="Tripathy S."/>
            <person name="Grunwald N."/>
            <person name="Machado M."/>
            <person name="Johnson C.S."/>
            <person name="Arredondo F."/>
            <person name="Hong C."/>
            <person name="Coffey M."/>
            <person name="Young S.K."/>
            <person name="Zeng Q."/>
            <person name="Gargeya S."/>
            <person name="Fitzgerald M."/>
            <person name="Abouelleil A."/>
            <person name="Alvarado L."/>
            <person name="Chapman S.B."/>
            <person name="Gainer-Dewar J."/>
            <person name="Goldberg J."/>
            <person name="Griggs A."/>
            <person name="Gujja S."/>
            <person name="Hansen M."/>
            <person name="Howarth C."/>
            <person name="Imamovic A."/>
            <person name="Ireland A."/>
            <person name="Larimer J."/>
            <person name="McCowan C."/>
            <person name="Murphy C."/>
            <person name="Pearson M."/>
            <person name="Poon T.W."/>
            <person name="Priest M."/>
            <person name="Roberts A."/>
            <person name="Saif S."/>
            <person name="Shea T."/>
            <person name="Sykes S."/>
            <person name="Wortman J."/>
            <person name="Nusbaum C."/>
            <person name="Birren B."/>
        </authorList>
    </citation>
    <scope>NUCLEOTIDE SEQUENCE [LARGE SCALE GENOMIC DNA]</scope>
    <source>
        <strain evidence="1">CJ05E6</strain>
    </source>
</reference>
<dbReference type="AlphaFoldDB" id="W2IVD1"/>
<dbReference type="Proteomes" id="UP000053864">
    <property type="component" value="Unassembled WGS sequence"/>
</dbReference>
<protein>
    <submittedName>
        <fullName evidence="1">Uncharacterized protein</fullName>
    </submittedName>
</protein>
<sequence length="52" mass="5867">MRIATTTNSIVTTVKPRMLHRKSNQFSQHVNQAFRGKYQLAKASLHNVDPSG</sequence>
<accession>W2IVD1</accession>
<name>W2IVD1_PHYNI</name>
<organism evidence="1">
    <name type="scientific">Phytophthora nicotianae</name>
    <name type="common">Potato buckeye rot agent</name>
    <name type="synonym">Phytophthora parasitica</name>
    <dbReference type="NCBI Taxonomy" id="4792"/>
    <lineage>
        <taxon>Eukaryota</taxon>
        <taxon>Sar</taxon>
        <taxon>Stramenopiles</taxon>
        <taxon>Oomycota</taxon>
        <taxon>Peronosporomycetes</taxon>
        <taxon>Peronosporales</taxon>
        <taxon>Peronosporaceae</taxon>
        <taxon>Phytophthora</taxon>
    </lineage>
</organism>